<dbReference type="GO" id="GO:0004674">
    <property type="term" value="F:protein serine/threonine kinase activity"/>
    <property type="evidence" value="ECO:0007669"/>
    <property type="project" value="UniProtKB-KW"/>
</dbReference>
<accession>A0A8T8K6Q1</accession>
<dbReference type="AlphaFoldDB" id="A0A8T8K6Q1"/>
<proteinExistence type="predicted"/>
<dbReference type="InterPro" id="IPR003594">
    <property type="entry name" value="HATPase_dom"/>
</dbReference>
<name>A0A8T8K6Q1_9EURY</name>
<evidence type="ECO:0000259" key="2">
    <source>
        <dbReference type="Pfam" id="PF13581"/>
    </source>
</evidence>
<keyword evidence="3" id="KW-0547">Nucleotide-binding</keyword>
<dbReference type="GeneID" id="64819664"/>
<dbReference type="Proteomes" id="UP000681041">
    <property type="component" value="Chromosome"/>
</dbReference>
<keyword evidence="1" id="KW-0808">Transferase</keyword>
<dbReference type="EMBL" id="CP058560">
    <property type="protein sequence ID" value="QUH22783.1"/>
    <property type="molecule type" value="Genomic_DNA"/>
</dbReference>
<sequence length="134" mass="15803">MGEITLLARLENLERVYKFINQELSHVKYHPSKKLELELALEEVYVNIVRYAYQDEGKIQIKSQLKENPLQITIQFIDQGIPYNPLENKDPERSLKIENKKKGGWGIYLIKKFMDQVDYAYRNGCNILTLQKTL</sequence>
<dbReference type="GO" id="GO:0005524">
    <property type="term" value="F:ATP binding"/>
    <property type="evidence" value="ECO:0007669"/>
    <property type="project" value="UniProtKB-KW"/>
</dbReference>
<evidence type="ECO:0000313" key="3">
    <source>
        <dbReference type="EMBL" id="QUH22783.1"/>
    </source>
</evidence>
<dbReference type="OrthoDB" id="111995at2157"/>
<dbReference type="Gene3D" id="3.30.565.10">
    <property type="entry name" value="Histidine kinase-like ATPase, C-terminal domain"/>
    <property type="match status" value="1"/>
</dbReference>
<protein>
    <submittedName>
        <fullName evidence="3">ATP-binding protein</fullName>
    </submittedName>
</protein>
<dbReference type="SUPFAM" id="SSF55874">
    <property type="entry name" value="ATPase domain of HSP90 chaperone/DNA topoisomerase II/histidine kinase"/>
    <property type="match status" value="1"/>
</dbReference>
<dbReference type="Pfam" id="PF13581">
    <property type="entry name" value="HATPase_c_2"/>
    <property type="match status" value="1"/>
</dbReference>
<reference evidence="3" key="1">
    <citation type="submission" date="2020-07" db="EMBL/GenBank/DDBJ databases">
        <title>Methanobacterium. sp. MethCan genome.</title>
        <authorList>
            <person name="Postec A."/>
            <person name="Quemeneur M."/>
        </authorList>
    </citation>
    <scope>NUCLEOTIDE SEQUENCE</scope>
    <source>
        <strain evidence="3">MethCAN</strain>
    </source>
</reference>
<evidence type="ECO:0000313" key="4">
    <source>
        <dbReference type="Proteomes" id="UP000681041"/>
    </source>
</evidence>
<feature type="domain" description="Histidine kinase/HSP90-like ATPase" evidence="2">
    <location>
        <begin position="8"/>
        <end position="132"/>
    </location>
</feature>
<dbReference type="PANTHER" id="PTHR35526">
    <property type="entry name" value="ANTI-SIGMA-F FACTOR RSBW-RELATED"/>
    <property type="match status" value="1"/>
</dbReference>
<keyword evidence="4" id="KW-1185">Reference proteome</keyword>
<keyword evidence="1" id="KW-0418">Kinase</keyword>
<dbReference type="RefSeq" id="WP_211533729.1">
    <property type="nucleotide sequence ID" value="NZ_CP058560.1"/>
</dbReference>
<evidence type="ECO:0000256" key="1">
    <source>
        <dbReference type="ARBA" id="ARBA00022527"/>
    </source>
</evidence>
<gene>
    <name evidence="3" type="ORF">HYG87_02825</name>
</gene>
<keyword evidence="3" id="KW-0067">ATP-binding</keyword>
<dbReference type="InterPro" id="IPR050267">
    <property type="entry name" value="Anti-sigma-factor_SerPK"/>
</dbReference>
<keyword evidence="1" id="KW-0723">Serine/threonine-protein kinase</keyword>
<dbReference type="KEGG" id="meme:HYG87_02825"/>
<dbReference type="InterPro" id="IPR036890">
    <property type="entry name" value="HATPase_C_sf"/>
</dbReference>
<dbReference type="CDD" id="cd16936">
    <property type="entry name" value="HATPase_RsbW-like"/>
    <property type="match status" value="1"/>
</dbReference>
<organism evidence="3 4">
    <name type="scientific">Methanobacterium alkalithermotolerans</name>
    <dbReference type="NCBI Taxonomy" id="2731220"/>
    <lineage>
        <taxon>Archaea</taxon>
        <taxon>Methanobacteriati</taxon>
        <taxon>Methanobacteriota</taxon>
        <taxon>Methanomada group</taxon>
        <taxon>Methanobacteria</taxon>
        <taxon>Methanobacteriales</taxon>
        <taxon>Methanobacteriaceae</taxon>
        <taxon>Methanobacterium</taxon>
    </lineage>
</organism>